<dbReference type="AlphaFoldDB" id="A0AAE0T5T7"/>
<dbReference type="PANTHER" id="PTHR11528">
    <property type="entry name" value="HEAT SHOCK PROTEIN 90 FAMILY MEMBER"/>
    <property type="match status" value="1"/>
</dbReference>
<keyword evidence="3" id="KW-0067">ATP-binding</keyword>
<dbReference type="GO" id="GO:0016887">
    <property type="term" value="F:ATP hydrolysis activity"/>
    <property type="evidence" value="ECO:0007669"/>
    <property type="project" value="InterPro"/>
</dbReference>
<keyword evidence="2" id="KW-0547">Nucleotide-binding</keyword>
<dbReference type="EMBL" id="JAEAOA010000186">
    <property type="protein sequence ID" value="KAK3604282.1"/>
    <property type="molecule type" value="Genomic_DNA"/>
</dbReference>
<dbReference type="InterPro" id="IPR020568">
    <property type="entry name" value="Ribosomal_Su5_D2-typ_SF"/>
</dbReference>
<dbReference type="InterPro" id="IPR020575">
    <property type="entry name" value="Hsp90_N"/>
</dbReference>
<organism evidence="5 6">
    <name type="scientific">Potamilus streckersoni</name>
    <dbReference type="NCBI Taxonomy" id="2493646"/>
    <lineage>
        <taxon>Eukaryota</taxon>
        <taxon>Metazoa</taxon>
        <taxon>Spiralia</taxon>
        <taxon>Lophotrochozoa</taxon>
        <taxon>Mollusca</taxon>
        <taxon>Bivalvia</taxon>
        <taxon>Autobranchia</taxon>
        <taxon>Heteroconchia</taxon>
        <taxon>Palaeoheterodonta</taxon>
        <taxon>Unionida</taxon>
        <taxon>Unionoidea</taxon>
        <taxon>Unionidae</taxon>
        <taxon>Ambleminae</taxon>
        <taxon>Lampsilini</taxon>
        <taxon>Potamilus</taxon>
    </lineage>
</organism>
<dbReference type="GO" id="GO:0051082">
    <property type="term" value="F:unfolded protein binding"/>
    <property type="evidence" value="ECO:0007669"/>
    <property type="project" value="InterPro"/>
</dbReference>
<gene>
    <name evidence="5" type="ORF">CHS0354_002090</name>
</gene>
<comment type="similarity">
    <text evidence="1">Belongs to the heat shock protein 90 family.</text>
</comment>
<reference evidence="5" key="2">
    <citation type="journal article" date="2021" name="Genome Biol. Evol.">
        <title>Developing a high-quality reference genome for a parasitic bivalve with doubly uniparental inheritance (Bivalvia: Unionida).</title>
        <authorList>
            <person name="Smith C.H."/>
        </authorList>
    </citation>
    <scope>NUCLEOTIDE SEQUENCE</scope>
    <source>
        <strain evidence="5">CHS0354</strain>
        <tissue evidence="5">Mantle</tissue>
    </source>
</reference>
<evidence type="ECO:0000313" key="6">
    <source>
        <dbReference type="Proteomes" id="UP001195483"/>
    </source>
</evidence>
<dbReference type="SUPFAM" id="SSF54211">
    <property type="entry name" value="Ribosomal protein S5 domain 2-like"/>
    <property type="match status" value="1"/>
</dbReference>
<dbReference type="GO" id="GO:0140662">
    <property type="term" value="F:ATP-dependent protein folding chaperone"/>
    <property type="evidence" value="ECO:0007669"/>
    <property type="project" value="InterPro"/>
</dbReference>
<dbReference type="InterPro" id="IPR036890">
    <property type="entry name" value="HATPase_C_sf"/>
</dbReference>
<evidence type="ECO:0000256" key="3">
    <source>
        <dbReference type="ARBA" id="ARBA00022840"/>
    </source>
</evidence>
<evidence type="ECO:0000256" key="1">
    <source>
        <dbReference type="ARBA" id="ARBA00008239"/>
    </source>
</evidence>
<dbReference type="InterPro" id="IPR001404">
    <property type="entry name" value="Hsp90_fam"/>
</dbReference>
<protein>
    <submittedName>
        <fullName evidence="5">Uncharacterized protein</fullName>
    </submittedName>
</protein>
<evidence type="ECO:0000256" key="4">
    <source>
        <dbReference type="ARBA" id="ARBA00023186"/>
    </source>
</evidence>
<keyword evidence="4" id="KW-0143">Chaperone</keyword>
<dbReference type="Pfam" id="PF00183">
    <property type="entry name" value="HSP90"/>
    <property type="match status" value="2"/>
</dbReference>
<dbReference type="Gene3D" id="3.30.230.80">
    <property type="match status" value="2"/>
</dbReference>
<dbReference type="Gene3D" id="3.40.50.11260">
    <property type="match status" value="1"/>
</dbReference>
<keyword evidence="6" id="KW-1185">Reference proteome</keyword>
<comment type="caution">
    <text evidence="5">The sequence shown here is derived from an EMBL/GenBank/DDBJ whole genome shotgun (WGS) entry which is preliminary data.</text>
</comment>
<accession>A0AAE0T5T7</accession>
<dbReference type="PRINTS" id="PR00775">
    <property type="entry name" value="HEATSHOCK90"/>
</dbReference>
<reference evidence="5" key="1">
    <citation type="journal article" date="2021" name="Genome Biol. Evol.">
        <title>A High-Quality Reference Genome for a Parasitic Bivalve with Doubly Uniparental Inheritance (Bivalvia: Unionida).</title>
        <authorList>
            <person name="Smith C.H."/>
        </authorList>
    </citation>
    <scope>NUCLEOTIDE SEQUENCE</scope>
    <source>
        <strain evidence="5">CHS0354</strain>
    </source>
</reference>
<sequence length="376" mass="43887">MVTDEVTVETRHYDSEEAFCWKSKGKGSYSIEPFEQKERGTRISFKFKKDADEQASPWQIRSIIKRYSDYIPYPIELNGEKVNRSTPIWAKSKSEVSADEYKDLFRYLSQKDGEPLEYIHINAEAPAQFNAIFFILRKPTDDCEALLPSWLRFVHGVVDTEDLPLNVSREVTQNSPVMAKLNKYFVKKLLSVFESWAEKDAEKFEKFWAAFGGLIKEGIHTDYDNRDKIIEIFRSRSSQSPDKLIPLREYVSRMPADRKEIFYAFGRTREQIEQNPNMEFFLKNGIEVLYLHEPIDEFVMPMIGVYQEKTLTSIDRADTSKMSSKTQKEKNEDISVNQREKMVQYFKDILKDKIGDAVESSRLIESPYTMVVGKTP</sequence>
<name>A0AAE0T5T7_9BIVA</name>
<dbReference type="SUPFAM" id="SSF55874">
    <property type="entry name" value="ATPase domain of HSP90 chaperone/DNA topoisomerase II/histidine kinase"/>
    <property type="match status" value="1"/>
</dbReference>
<dbReference type="GO" id="GO:0005524">
    <property type="term" value="F:ATP binding"/>
    <property type="evidence" value="ECO:0007669"/>
    <property type="project" value="UniProtKB-KW"/>
</dbReference>
<dbReference type="Proteomes" id="UP001195483">
    <property type="component" value="Unassembled WGS sequence"/>
</dbReference>
<proteinExistence type="inferred from homology"/>
<evidence type="ECO:0000313" key="5">
    <source>
        <dbReference type="EMBL" id="KAK3604282.1"/>
    </source>
</evidence>
<reference evidence="5" key="3">
    <citation type="submission" date="2023-05" db="EMBL/GenBank/DDBJ databases">
        <authorList>
            <person name="Smith C.H."/>
        </authorList>
    </citation>
    <scope>NUCLEOTIDE SEQUENCE</scope>
    <source>
        <strain evidence="5">CHS0354</strain>
        <tissue evidence="5">Mantle</tissue>
    </source>
</reference>
<dbReference type="Gene3D" id="3.30.565.10">
    <property type="entry name" value="Histidine kinase-like ATPase, C-terminal domain"/>
    <property type="match status" value="1"/>
</dbReference>
<evidence type="ECO:0000256" key="2">
    <source>
        <dbReference type="ARBA" id="ARBA00022741"/>
    </source>
</evidence>